<evidence type="ECO:0000313" key="1">
    <source>
        <dbReference type="EMBL" id="THG10243.1"/>
    </source>
</evidence>
<dbReference type="InterPro" id="IPR036188">
    <property type="entry name" value="FAD/NAD-bd_sf"/>
</dbReference>
<dbReference type="Gene3D" id="3.50.50.60">
    <property type="entry name" value="FAD/NAD(P)-binding domain"/>
    <property type="match status" value="1"/>
</dbReference>
<comment type="caution">
    <text evidence="1">The sequence shown here is derived from an EMBL/GenBank/DDBJ whole genome shotgun (WGS) entry which is preliminary data.</text>
</comment>
<name>A0A4S4E315_CAMSN</name>
<dbReference type="AlphaFoldDB" id="A0A4S4E315"/>
<accession>A0A4S4E315</accession>
<dbReference type="SUPFAM" id="SSF51905">
    <property type="entry name" value="FAD/NAD(P)-binding domain"/>
    <property type="match status" value="1"/>
</dbReference>
<dbReference type="EMBL" id="SDRB02007967">
    <property type="protein sequence ID" value="THG10243.1"/>
    <property type="molecule type" value="Genomic_DNA"/>
</dbReference>
<dbReference type="PANTHER" id="PTHR46313:SF1">
    <property type="entry name" value="FAD_NAD(P)-BINDING OXIDOREDUCTASE FAMILY PROTEIN"/>
    <property type="match status" value="1"/>
</dbReference>
<sequence>MTTGRAKPSESKKNAAATFISLLRVQSLERKFFAVGIFSMEMNEKNINKLCACKEMKELVLDALGESIPCVNYDSWMVYLPEGDFLSRIGPTEFFKVDTQYPLLDAILPMSAATMALPPLSIQEWYKPGYSLEYPIHGTGAVVDALVRGLQKFGGWVSFKSHVENIVVENGRAVGVKLRSGQVSK</sequence>
<dbReference type="InterPro" id="IPR045892">
    <property type="entry name" value="CrtISO-like"/>
</dbReference>
<dbReference type="Proteomes" id="UP000306102">
    <property type="component" value="Unassembled WGS sequence"/>
</dbReference>
<reference evidence="1 2" key="1">
    <citation type="journal article" date="2018" name="Proc. Natl. Acad. Sci. U.S.A.">
        <title>Draft genome sequence of Camellia sinensis var. sinensis provides insights into the evolution of the tea genome and tea quality.</title>
        <authorList>
            <person name="Wei C."/>
            <person name="Yang H."/>
            <person name="Wang S."/>
            <person name="Zhao J."/>
            <person name="Liu C."/>
            <person name="Gao L."/>
            <person name="Xia E."/>
            <person name="Lu Y."/>
            <person name="Tai Y."/>
            <person name="She G."/>
            <person name="Sun J."/>
            <person name="Cao H."/>
            <person name="Tong W."/>
            <person name="Gao Q."/>
            <person name="Li Y."/>
            <person name="Deng W."/>
            <person name="Jiang X."/>
            <person name="Wang W."/>
            <person name="Chen Q."/>
            <person name="Zhang S."/>
            <person name="Li H."/>
            <person name="Wu J."/>
            <person name="Wang P."/>
            <person name="Li P."/>
            <person name="Shi C."/>
            <person name="Zheng F."/>
            <person name="Jian J."/>
            <person name="Huang B."/>
            <person name="Shan D."/>
            <person name="Shi M."/>
            <person name="Fang C."/>
            <person name="Yue Y."/>
            <person name="Li F."/>
            <person name="Li D."/>
            <person name="Wei S."/>
            <person name="Han B."/>
            <person name="Jiang C."/>
            <person name="Yin Y."/>
            <person name="Xia T."/>
            <person name="Zhang Z."/>
            <person name="Bennetzen J.L."/>
            <person name="Zhao S."/>
            <person name="Wan X."/>
        </authorList>
    </citation>
    <scope>NUCLEOTIDE SEQUENCE [LARGE SCALE GENOMIC DNA]</scope>
    <source>
        <strain evidence="2">cv. Shuchazao</strain>
        <tissue evidence="1">Leaf</tissue>
    </source>
</reference>
<dbReference type="GO" id="GO:0016116">
    <property type="term" value="P:carotenoid metabolic process"/>
    <property type="evidence" value="ECO:0007669"/>
    <property type="project" value="InterPro"/>
</dbReference>
<gene>
    <name evidence="1" type="ORF">TEA_003645</name>
</gene>
<protein>
    <submittedName>
        <fullName evidence="1">Uncharacterized protein</fullName>
    </submittedName>
</protein>
<keyword evidence="2" id="KW-1185">Reference proteome</keyword>
<organism evidence="1 2">
    <name type="scientific">Camellia sinensis var. sinensis</name>
    <name type="common">China tea</name>
    <dbReference type="NCBI Taxonomy" id="542762"/>
    <lineage>
        <taxon>Eukaryota</taxon>
        <taxon>Viridiplantae</taxon>
        <taxon>Streptophyta</taxon>
        <taxon>Embryophyta</taxon>
        <taxon>Tracheophyta</taxon>
        <taxon>Spermatophyta</taxon>
        <taxon>Magnoliopsida</taxon>
        <taxon>eudicotyledons</taxon>
        <taxon>Gunneridae</taxon>
        <taxon>Pentapetalae</taxon>
        <taxon>asterids</taxon>
        <taxon>Ericales</taxon>
        <taxon>Theaceae</taxon>
        <taxon>Camellia</taxon>
    </lineage>
</organism>
<evidence type="ECO:0000313" key="2">
    <source>
        <dbReference type="Proteomes" id="UP000306102"/>
    </source>
</evidence>
<proteinExistence type="predicted"/>
<dbReference type="PANTHER" id="PTHR46313">
    <property type="match status" value="1"/>
</dbReference>
<dbReference type="STRING" id="542762.A0A4S4E315"/>